<dbReference type="RefSeq" id="WP_136942100.1">
    <property type="nucleotide sequence ID" value="NZ_SWKR01000002.1"/>
</dbReference>
<comment type="caution">
    <text evidence="1">The sequence shown here is derived from an EMBL/GenBank/DDBJ whole genome shotgun (WGS) entry which is preliminary data.</text>
</comment>
<dbReference type="AlphaFoldDB" id="A0A4V5PTI0"/>
<dbReference type="Proteomes" id="UP000309138">
    <property type="component" value="Unassembled WGS sequence"/>
</dbReference>
<name>A0A4V5PTI0_9SPHN</name>
<reference evidence="1 2" key="1">
    <citation type="submission" date="2019-04" db="EMBL/GenBank/DDBJ databases">
        <authorList>
            <person name="Yang Y."/>
            <person name="Wei D."/>
        </authorList>
    </citation>
    <scope>NUCLEOTIDE SEQUENCE [LARGE SCALE GENOMIC DNA]</scope>
    <source>
        <strain evidence="1 2">L-1-4w-11</strain>
    </source>
</reference>
<evidence type="ECO:0000313" key="2">
    <source>
        <dbReference type="Proteomes" id="UP000309138"/>
    </source>
</evidence>
<accession>A0A4V5PTI0</accession>
<sequence>MTTARGSDENWKIDARPQLVIDIHAAIAQLKADEEYEKGSFKVSETIGLLREISSGATLLAQQLSSLSPVALSAINEGSRGQSRKLELNGKPFMPKAIFRAEIRGAVSIGLNLADACKRAIDIIKVGHFSDLESGQGTGSSQGKESDLRAIGYADGFETVPFKSPKDKFGVRVLEALARNEHPLMGPNSKPRHLTTFLNLVWADAEQSIAVNWTRVLRVRFQIAEKARSEEKRRSAVRLKMSKQNAAWLKKQKLHSTGQS</sequence>
<organism evidence="1 2">
    <name type="scientific">Sphingomonas baiyangensis</name>
    <dbReference type="NCBI Taxonomy" id="2572576"/>
    <lineage>
        <taxon>Bacteria</taxon>
        <taxon>Pseudomonadati</taxon>
        <taxon>Pseudomonadota</taxon>
        <taxon>Alphaproteobacteria</taxon>
        <taxon>Sphingomonadales</taxon>
        <taxon>Sphingomonadaceae</taxon>
        <taxon>Sphingomonas</taxon>
    </lineage>
</organism>
<evidence type="ECO:0000313" key="1">
    <source>
        <dbReference type="EMBL" id="TKD50158.1"/>
    </source>
</evidence>
<gene>
    <name evidence="1" type="ORF">FBR43_04850</name>
</gene>
<protein>
    <submittedName>
        <fullName evidence="1">Uncharacterized protein</fullName>
    </submittedName>
</protein>
<dbReference type="EMBL" id="SWKR01000002">
    <property type="protein sequence ID" value="TKD50158.1"/>
    <property type="molecule type" value="Genomic_DNA"/>
</dbReference>
<keyword evidence="2" id="KW-1185">Reference proteome</keyword>
<proteinExistence type="predicted"/>